<accession>A0A1U7GVW9</accession>
<evidence type="ECO:0000313" key="9">
    <source>
        <dbReference type="EMBL" id="OKH12275.1"/>
    </source>
</evidence>
<evidence type="ECO:0000256" key="6">
    <source>
        <dbReference type="ARBA" id="ARBA00023136"/>
    </source>
</evidence>
<dbReference type="OrthoDB" id="467691at2"/>
<sequence>MTTKSFVPVVSFKPDLRSAKATRIQRGLAIRLWRVVTLISLDITALISAWSLAIIYGTPLNSPWTQKPSFIILTLVLVIGMIATKGLYKAGIQRRNYPGLVKAVTLSQVLLLFIAFLYEPNHYVSRSTFLIFWLSSLLFICIDRYLFDVTTKLLRQKGAIRHPIFLITEREDKENHIRIIEKENCYTIQGIADSSCLDLCNRESTFEYLRQQGIVEAFVSWSAIKNRLYVCWNFHTAGITLRILPTDSEVRHPKSIFWMIGEVPCMTIPAPIITGSDFWVKRCFDLCCSVILLLLLLPIYVLIAILIKLDSPGPVFFRQERIGLHSRKFKIWKFRTMITNAEKLQATLEAKNEIKDGVLFKMKDDPRITRVGKFLRRYSLDELPQLFNVFLGEMSLVGPRPLPMRDVEKFKTKHFIRQEVLPGITGLWQVSGRSDIDNFEDAVKLDLAYIENWSVWLDLKILLQTVNVVLHKTGAY</sequence>
<dbReference type="InterPro" id="IPR003362">
    <property type="entry name" value="Bact_transf"/>
</dbReference>
<dbReference type="RefSeq" id="WP_073556565.1">
    <property type="nucleotide sequence ID" value="NZ_MRCA01000012.1"/>
</dbReference>
<dbReference type="GO" id="GO:0016020">
    <property type="term" value="C:membrane"/>
    <property type="evidence" value="ECO:0007669"/>
    <property type="project" value="UniProtKB-SubCell"/>
</dbReference>
<dbReference type="Proteomes" id="UP000186391">
    <property type="component" value="Unassembled WGS sequence"/>
</dbReference>
<evidence type="ECO:0000256" key="5">
    <source>
        <dbReference type="ARBA" id="ARBA00022989"/>
    </source>
</evidence>
<reference evidence="9 10" key="1">
    <citation type="submission" date="2016-11" db="EMBL/GenBank/DDBJ databases">
        <title>Draft Genome Sequences of Nine Cyanobacterial Strains from Diverse Habitats.</title>
        <authorList>
            <person name="Zhu T."/>
            <person name="Hou S."/>
            <person name="Lu X."/>
            <person name="Hess W.R."/>
        </authorList>
    </citation>
    <scope>NUCLEOTIDE SEQUENCE [LARGE SCALE GENOMIC DNA]</scope>
    <source>
        <strain evidence="9 10">NIES-592</strain>
    </source>
</reference>
<evidence type="ECO:0000256" key="2">
    <source>
        <dbReference type="ARBA" id="ARBA00006464"/>
    </source>
</evidence>
<name>A0A1U7GVW9_9CYAN</name>
<feature type="transmembrane region" description="Helical" evidence="7">
    <location>
        <begin position="130"/>
        <end position="147"/>
    </location>
</feature>
<feature type="transmembrane region" description="Helical" evidence="7">
    <location>
        <begin position="69"/>
        <end position="88"/>
    </location>
</feature>
<feature type="transmembrane region" description="Helical" evidence="7">
    <location>
        <begin position="32"/>
        <end position="57"/>
    </location>
</feature>
<feature type="domain" description="Bacterial sugar transferase" evidence="8">
    <location>
        <begin position="281"/>
        <end position="470"/>
    </location>
</feature>
<protein>
    <submittedName>
        <fullName evidence="9">Glucosyl transferase</fullName>
    </submittedName>
</protein>
<evidence type="ECO:0000256" key="4">
    <source>
        <dbReference type="ARBA" id="ARBA00022692"/>
    </source>
</evidence>
<dbReference type="PANTHER" id="PTHR30576">
    <property type="entry name" value="COLANIC BIOSYNTHESIS UDP-GLUCOSE LIPID CARRIER TRANSFERASE"/>
    <property type="match status" value="1"/>
</dbReference>
<feature type="transmembrane region" description="Helical" evidence="7">
    <location>
        <begin position="286"/>
        <end position="307"/>
    </location>
</feature>
<dbReference type="Pfam" id="PF02397">
    <property type="entry name" value="Bac_transf"/>
    <property type="match status" value="1"/>
</dbReference>
<dbReference type="EMBL" id="MRCA01000012">
    <property type="protein sequence ID" value="OKH12275.1"/>
    <property type="molecule type" value="Genomic_DNA"/>
</dbReference>
<evidence type="ECO:0000259" key="8">
    <source>
        <dbReference type="Pfam" id="PF02397"/>
    </source>
</evidence>
<dbReference type="PANTHER" id="PTHR30576:SF10">
    <property type="entry name" value="SLL5057 PROTEIN"/>
    <property type="match status" value="1"/>
</dbReference>
<keyword evidence="3 9" id="KW-0808">Transferase</keyword>
<keyword evidence="4 7" id="KW-0812">Transmembrane</keyword>
<comment type="caution">
    <text evidence="9">The sequence shown here is derived from an EMBL/GenBank/DDBJ whole genome shotgun (WGS) entry which is preliminary data.</text>
</comment>
<proteinExistence type="inferred from homology"/>
<dbReference type="AlphaFoldDB" id="A0A1U7GVW9"/>
<dbReference type="GO" id="GO:0016780">
    <property type="term" value="F:phosphotransferase activity, for other substituted phosphate groups"/>
    <property type="evidence" value="ECO:0007669"/>
    <property type="project" value="TreeGrafter"/>
</dbReference>
<dbReference type="Pfam" id="PF13727">
    <property type="entry name" value="CoA_binding_3"/>
    <property type="match status" value="1"/>
</dbReference>
<keyword evidence="6 7" id="KW-0472">Membrane</keyword>
<feature type="transmembrane region" description="Helical" evidence="7">
    <location>
        <begin position="100"/>
        <end position="118"/>
    </location>
</feature>
<evidence type="ECO:0000256" key="7">
    <source>
        <dbReference type="SAM" id="Phobius"/>
    </source>
</evidence>
<gene>
    <name evidence="9" type="ORF">NIES592_18895</name>
</gene>
<comment type="similarity">
    <text evidence="2">Belongs to the bacterial sugar transferase family.</text>
</comment>
<keyword evidence="5 7" id="KW-1133">Transmembrane helix</keyword>
<comment type="subcellular location">
    <subcellularLocation>
        <location evidence="1">Membrane</location>
        <topology evidence="1">Multi-pass membrane protein</topology>
    </subcellularLocation>
</comment>
<dbReference type="NCBIfam" id="TIGR03025">
    <property type="entry name" value="EPS_sugtrans"/>
    <property type="match status" value="1"/>
</dbReference>
<keyword evidence="10" id="KW-1185">Reference proteome</keyword>
<dbReference type="InterPro" id="IPR017475">
    <property type="entry name" value="EPS_sugar_tfrase"/>
</dbReference>
<evidence type="ECO:0000256" key="1">
    <source>
        <dbReference type="ARBA" id="ARBA00004141"/>
    </source>
</evidence>
<organism evidence="9 10">
    <name type="scientific">Fischerella major NIES-592</name>
    <dbReference type="NCBI Taxonomy" id="210994"/>
    <lineage>
        <taxon>Bacteria</taxon>
        <taxon>Bacillati</taxon>
        <taxon>Cyanobacteriota</taxon>
        <taxon>Cyanophyceae</taxon>
        <taxon>Nostocales</taxon>
        <taxon>Hapalosiphonaceae</taxon>
        <taxon>Fischerella</taxon>
    </lineage>
</organism>
<evidence type="ECO:0000256" key="3">
    <source>
        <dbReference type="ARBA" id="ARBA00022679"/>
    </source>
</evidence>
<evidence type="ECO:0000313" key="10">
    <source>
        <dbReference type="Proteomes" id="UP000186391"/>
    </source>
</evidence>